<dbReference type="EMBL" id="VSRR010000528">
    <property type="protein sequence ID" value="MPC16706.1"/>
    <property type="molecule type" value="Genomic_DNA"/>
</dbReference>
<reference evidence="1 2" key="1">
    <citation type="submission" date="2019-05" db="EMBL/GenBank/DDBJ databases">
        <title>Another draft genome of Portunus trituberculatus and its Hox gene families provides insights of decapod evolution.</title>
        <authorList>
            <person name="Jeong J.-H."/>
            <person name="Song I."/>
            <person name="Kim S."/>
            <person name="Choi T."/>
            <person name="Kim D."/>
            <person name="Ryu S."/>
            <person name="Kim W."/>
        </authorList>
    </citation>
    <scope>NUCLEOTIDE SEQUENCE [LARGE SCALE GENOMIC DNA]</scope>
    <source>
        <tissue evidence="1">Muscle</tissue>
    </source>
</reference>
<protein>
    <submittedName>
        <fullName evidence="1">Uncharacterized protein</fullName>
    </submittedName>
</protein>
<sequence>MAAALRMCASTRLGRLLRFESRERHGNWESLLACSPCSPSNVNTGSRLGRSVAGSGIGAFTPKLTHRQVSEFLPDSVFLTCLLLRLLKVRPSDCLSCWSISPECLVPGDACEVSFPSGCNSMQEGSSPRVSGTSAVRFKVS</sequence>
<proteinExistence type="predicted"/>
<evidence type="ECO:0000313" key="1">
    <source>
        <dbReference type="EMBL" id="MPC16706.1"/>
    </source>
</evidence>
<gene>
    <name evidence="1" type="ORF">E2C01_009537</name>
</gene>
<keyword evidence="2" id="KW-1185">Reference proteome</keyword>
<accession>A0A5B7D628</accession>
<dbReference type="AlphaFoldDB" id="A0A5B7D628"/>
<dbReference type="Proteomes" id="UP000324222">
    <property type="component" value="Unassembled WGS sequence"/>
</dbReference>
<evidence type="ECO:0000313" key="2">
    <source>
        <dbReference type="Proteomes" id="UP000324222"/>
    </source>
</evidence>
<comment type="caution">
    <text evidence="1">The sequence shown here is derived from an EMBL/GenBank/DDBJ whole genome shotgun (WGS) entry which is preliminary data.</text>
</comment>
<organism evidence="1 2">
    <name type="scientific">Portunus trituberculatus</name>
    <name type="common">Swimming crab</name>
    <name type="synonym">Neptunus trituberculatus</name>
    <dbReference type="NCBI Taxonomy" id="210409"/>
    <lineage>
        <taxon>Eukaryota</taxon>
        <taxon>Metazoa</taxon>
        <taxon>Ecdysozoa</taxon>
        <taxon>Arthropoda</taxon>
        <taxon>Crustacea</taxon>
        <taxon>Multicrustacea</taxon>
        <taxon>Malacostraca</taxon>
        <taxon>Eumalacostraca</taxon>
        <taxon>Eucarida</taxon>
        <taxon>Decapoda</taxon>
        <taxon>Pleocyemata</taxon>
        <taxon>Brachyura</taxon>
        <taxon>Eubrachyura</taxon>
        <taxon>Portunoidea</taxon>
        <taxon>Portunidae</taxon>
        <taxon>Portuninae</taxon>
        <taxon>Portunus</taxon>
    </lineage>
</organism>
<name>A0A5B7D628_PORTR</name>